<dbReference type="GO" id="GO:0003677">
    <property type="term" value="F:DNA binding"/>
    <property type="evidence" value="ECO:0007669"/>
    <property type="project" value="InterPro"/>
</dbReference>
<evidence type="ECO:0000313" key="7">
    <source>
        <dbReference type="EMBL" id="RKS91213.1"/>
    </source>
</evidence>
<dbReference type="InterPro" id="IPR039425">
    <property type="entry name" value="RNA_pol_sigma-70-like"/>
</dbReference>
<accession>A0AAD1G133</accession>
<evidence type="ECO:0000313" key="9">
    <source>
        <dbReference type="Proteomes" id="UP000276029"/>
    </source>
</evidence>
<evidence type="ECO:0000256" key="3">
    <source>
        <dbReference type="ARBA" id="ARBA00023082"/>
    </source>
</evidence>
<dbReference type="EMBL" id="RBWX01000007">
    <property type="protein sequence ID" value="RKS91213.1"/>
    <property type="molecule type" value="Genomic_DNA"/>
</dbReference>
<dbReference type="InterPro" id="IPR013325">
    <property type="entry name" value="RNA_pol_sigma_r2"/>
</dbReference>
<keyword evidence="3" id="KW-0731">Sigma factor</keyword>
<evidence type="ECO:0000259" key="5">
    <source>
        <dbReference type="Pfam" id="PF08281"/>
    </source>
</evidence>
<dbReference type="PANTHER" id="PTHR43133:SF63">
    <property type="entry name" value="RNA POLYMERASE SIGMA FACTOR FECI-RELATED"/>
    <property type="match status" value="1"/>
</dbReference>
<dbReference type="Pfam" id="PF08281">
    <property type="entry name" value="Sigma70_r4_2"/>
    <property type="match status" value="1"/>
</dbReference>
<reference evidence="6 8" key="1">
    <citation type="submission" date="2018-06" db="EMBL/GenBank/DDBJ databases">
        <title>Complete Genome Sequence of the Microcystin-Degrading Bacterium Sphingosinicella microcystinivorans Strain B-9.</title>
        <authorList>
            <person name="Jin H."/>
            <person name="Nishizawa T."/>
            <person name="Guo Y."/>
            <person name="Nishizawa A."/>
            <person name="Park H."/>
            <person name="Kato H."/>
            <person name="Tsuji K."/>
            <person name="Harada K."/>
        </authorList>
    </citation>
    <scope>NUCLEOTIDE SEQUENCE [LARGE SCALE GENOMIC DNA]</scope>
    <source>
        <strain evidence="6 8">B9</strain>
    </source>
</reference>
<comment type="similarity">
    <text evidence="1">Belongs to the sigma-70 factor family. ECF subfamily.</text>
</comment>
<dbReference type="InterPro" id="IPR013324">
    <property type="entry name" value="RNA_pol_sigma_r3/r4-like"/>
</dbReference>
<dbReference type="PANTHER" id="PTHR43133">
    <property type="entry name" value="RNA POLYMERASE ECF-TYPE SIGMA FACTO"/>
    <property type="match status" value="1"/>
</dbReference>
<evidence type="ECO:0000256" key="2">
    <source>
        <dbReference type="ARBA" id="ARBA00023015"/>
    </source>
</evidence>
<dbReference type="InterPro" id="IPR036388">
    <property type="entry name" value="WH-like_DNA-bd_sf"/>
</dbReference>
<sequence length="189" mass="21534">MVDDEALNEWFCREVLPLEGPLTRFIRRNWRVADDVMDLRHDVYERAFTGARKELPVNTRQYLFTIARNHLINSAKRARIVSFEHVADLETVDSDIDLFEAERHLTARESLRRVLAGLEKLSPRVREIVELRKIEGLTPQETADRLGIGKDAVSGQLVMGMKALASHMLGGTGRVVRPRYGARGRGEQS</sequence>
<dbReference type="Gene3D" id="1.10.1740.10">
    <property type="match status" value="1"/>
</dbReference>
<dbReference type="AlphaFoldDB" id="A0AAD1G133"/>
<dbReference type="InterPro" id="IPR014284">
    <property type="entry name" value="RNA_pol_sigma-70_dom"/>
</dbReference>
<dbReference type="NCBIfam" id="TIGR02937">
    <property type="entry name" value="sigma70-ECF"/>
    <property type="match status" value="1"/>
</dbReference>
<protein>
    <submittedName>
        <fullName evidence="6">DNA-directed RNA polymerase sigma-70 factor</fullName>
    </submittedName>
    <submittedName>
        <fullName evidence="7">RNA polymerase sigma-70 factor (ECF subfamily)</fullName>
    </submittedName>
</protein>
<dbReference type="SUPFAM" id="SSF88946">
    <property type="entry name" value="Sigma2 domain of RNA polymerase sigma factors"/>
    <property type="match status" value="1"/>
</dbReference>
<proteinExistence type="inferred from homology"/>
<evidence type="ECO:0000256" key="4">
    <source>
        <dbReference type="ARBA" id="ARBA00023163"/>
    </source>
</evidence>
<dbReference type="InterPro" id="IPR013249">
    <property type="entry name" value="RNA_pol_sigma70_r4_t2"/>
</dbReference>
<evidence type="ECO:0000256" key="1">
    <source>
        <dbReference type="ARBA" id="ARBA00010641"/>
    </source>
</evidence>
<evidence type="ECO:0000313" key="6">
    <source>
        <dbReference type="EMBL" id="BBE34181.1"/>
    </source>
</evidence>
<feature type="domain" description="RNA polymerase sigma factor 70 region 4 type 2" evidence="5">
    <location>
        <begin position="112"/>
        <end position="164"/>
    </location>
</feature>
<evidence type="ECO:0000313" key="8">
    <source>
        <dbReference type="Proteomes" id="UP000275727"/>
    </source>
</evidence>
<dbReference type="Proteomes" id="UP000275727">
    <property type="component" value="Chromosome"/>
</dbReference>
<keyword evidence="4" id="KW-0804">Transcription</keyword>
<keyword evidence="2" id="KW-0805">Transcription regulation</keyword>
<reference evidence="7 9" key="2">
    <citation type="submission" date="2018-10" db="EMBL/GenBank/DDBJ databases">
        <title>Genomic Encyclopedia of Type Strains, Phase IV (KMG-IV): sequencing the most valuable type-strain genomes for metagenomic binning, comparative biology and taxonomic classification.</title>
        <authorList>
            <person name="Goeker M."/>
        </authorList>
    </citation>
    <scope>NUCLEOTIDE SEQUENCE [LARGE SCALE GENOMIC DNA]</scope>
    <source>
        <strain evidence="7 9">DSM 19791</strain>
    </source>
</reference>
<dbReference type="KEGG" id="smic:SmB9_18390"/>
<dbReference type="RefSeq" id="WP_121047689.1">
    <property type="nucleotide sequence ID" value="NZ_AP018711.1"/>
</dbReference>
<organism evidence="6 8">
    <name type="scientific">Sphingosinicella microcystinivorans</name>
    <dbReference type="NCBI Taxonomy" id="335406"/>
    <lineage>
        <taxon>Bacteria</taxon>
        <taxon>Pseudomonadati</taxon>
        <taxon>Pseudomonadota</taxon>
        <taxon>Alphaproteobacteria</taxon>
        <taxon>Sphingomonadales</taxon>
        <taxon>Sphingosinicellaceae</taxon>
        <taxon>Sphingosinicella</taxon>
    </lineage>
</organism>
<dbReference type="Gene3D" id="1.10.10.10">
    <property type="entry name" value="Winged helix-like DNA-binding domain superfamily/Winged helix DNA-binding domain"/>
    <property type="match status" value="1"/>
</dbReference>
<dbReference type="EMBL" id="AP018711">
    <property type="protein sequence ID" value="BBE34181.1"/>
    <property type="molecule type" value="Genomic_DNA"/>
</dbReference>
<dbReference type="GO" id="GO:0016987">
    <property type="term" value="F:sigma factor activity"/>
    <property type="evidence" value="ECO:0007669"/>
    <property type="project" value="UniProtKB-KW"/>
</dbReference>
<dbReference type="GO" id="GO:0000428">
    <property type="term" value="C:DNA-directed RNA polymerase complex"/>
    <property type="evidence" value="ECO:0007669"/>
    <property type="project" value="UniProtKB-KW"/>
</dbReference>
<name>A0AAD1G133_SPHMI</name>
<dbReference type="GO" id="GO:0006352">
    <property type="term" value="P:DNA-templated transcription initiation"/>
    <property type="evidence" value="ECO:0007669"/>
    <property type="project" value="InterPro"/>
</dbReference>
<gene>
    <name evidence="7" type="ORF">DFR51_0769</name>
    <name evidence="6" type="ORF">SmB9_18390</name>
</gene>
<keyword evidence="6" id="KW-0240">DNA-directed RNA polymerase</keyword>
<keyword evidence="9" id="KW-1185">Reference proteome</keyword>
<dbReference type="Proteomes" id="UP000276029">
    <property type="component" value="Unassembled WGS sequence"/>
</dbReference>
<dbReference type="SUPFAM" id="SSF88659">
    <property type="entry name" value="Sigma3 and sigma4 domains of RNA polymerase sigma factors"/>
    <property type="match status" value="1"/>
</dbReference>